<evidence type="ECO:0000256" key="2">
    <source>
        <dbReference type="ARBA" id="ARBA00022884"/>
    </source>
</evidence>
<evidence type="ECO:0000313" key="6">
    <source>
        <dbReference type="EMBL" id="OHS98407.1"/>
    </source>
</evidence>
<reference evidence="6" key="1">
    <citation type="submission" date="2016-10" db="EMBL/GenBank/DDBJ databases">
        <authorList>
            <person name="Benchimol M."/>
            <person name="Almeida L.G."/>
            <person name="Vasconcelos A.T."/>
            <person name="Perreira-Neves A."/>
            <person name="Rosa I.A."/>
            <person name="Tasca T."/>
            <person name="Bogo M.R."/>
            <person name="de Souza W."/>
        </authorList>
    </citation>
    <scope>NUCLEOTIDE SEQUENCE [LARGE SCALE GENOMIC DNA]</scope>
    <source>
        <strain evidence="6">K</strain>
    </source>
</reference>
<feature type="region of interest" description="Disordered" evidence="4">
    <location>
        <begin position="1"/>
        <end position="41"/>
    </location>
</feature>
<organism evidence="6 7">
    <name type="scientific">Tritrichomonas foetus</name>
    <dbReference type="NCBI Taxonomy" id="1144522"/>
    <lineage>
        <taxon>Eukaryota</taxon>
        <taxon>Metamonada</taxon>
        <taxon>Parabasalia</taxon>
        <taxon>Tritrichomonadida</taxon>
        <taxon>Tritrichomonadidae</taxon>
        <taxon>Tritrichomonas</taxon>
    </lineage>
</organism>
<dbReference type="PROSITE" id="PS50102">
    <property type="entry name" value="RRM"/>
    <property type="match status" value="1"/>
</dbReference>
<dbReference type="VEuPathDB" id="TrichDB:TRFO_35231"/>
<proteinExistence type="predicted"/>
<accession>A0A1J4JJ95</accession>
<dbReference type="Gene3D" id="3.30.70.330">
    <property type="match status" value="2"/>
</dbReference>
<protein>
    <recommendedName>
        <fullName evidence="5">RRM domain-containing protein</fullName>
    </recommendedName>
</protein>
<dbReference type="SMART" id="SM00360">
    <property type="entry name" value="RRM"/>
    <property type="match status" value="2"/>
</dbReference>
<dbReference type="Proteomes" id="UP000179807">
    <property type="component" value="Unassembled WGS sequence"/>
</dbReference>
<feature type="domain" description="RRM" evidence="5">
    <location>
        <begin position="48"/>
        <end position="124"/>
    </location>
</feature>
<comment type="caution">
    <text evidence="6">The sequence shown here is derived from an EMBL/GenBank/DDBJ whole genome shotgun (WGS) entry which is preliminary data.</text>
</comment>
<dbReference type="GO" id="GO:0003723">
    <property type="term" value="F:RNA binding"/>
    <property type="evidence" value="ECO:0007669"/>
    <property type="project" value="UniProtKB-UniRule"/>
</dbReference>
<dbReference type="CDD" id="cd00590">
    <property type="entry name" value="RRM_SF"/>
    <property type="match status" value="2"/>
</dbReference>
<gene>
    <name evidence="6" type="ORF">TRFO_35231</name>
</gene>
<name>A0A1J4JJ95_9EUKA</name>
<dbReference type="InterPro" id="IPR012677">
    <property type="entry name" value="Nucleotide-bd_a/b_plait_sf"/>
</dbReference>
<dbReference type="InterPro" id="IPR000504">
    <property type="entry name" value="RRM_dom"/>
</dbReference>
<dbReference type="OrthoDB" id="266020at2759"/>
<keyword evidence="7" id="KW-1185">Reference proteome</keyword>
<dbReference type="InterPro" id="IPR035979">
    <property type="entry name" value="RBD_domain_sf"/>
</dbReference>
<evidence type="ECO:0000256" key="3">
    <source>
        <dbReference type="PROSITE-ProRule" id="PRU00176"/>
    </source>
</evidence>
<evidence type="ECO:0000256" key="1">
    <source>
        <dbReference type="ARBA" id="ARBA00022737"/>
    </source>
</evidence>
<dbReference type="RefSeq" id="XP_068351544.1">
    <property type="nucleotide sequence ID" value="XM_068510137.1"/>
</dbReference>
<dbReference type="AlphaFoldDB" id="A0A1J4JJ95"/>
<evidence type="ECO:0000259" key="5">
    <source>
        <dbReference type="PROSITE" id="PS50102"/>
    </source>
</evidence>
<keyword evidence="2 3" id="KW-0694">RNA-binding</keyword>
<feature type="compositionally biased region" description="Basic residues" evidence="4">
    <location>
        <begin position="20"/>
        <end position="41"/>
    </location>
</feature>
<dbReference type="Pfam" id="PF00076">
    <property type="entry name" value="RRM_1"/>
    <property type="match status" value="1"/>
</dbReference>
<dbReference type="PANTHER" id="PTHR24012">
    <property type="entry name" value="RNA BINDING PROTEIN"/>
    <property type="match status" value="1"/>
</dbReference>
<keyword evidence="1" id="KW-0677">Repeat</keyword>
<dbReference type="GeneID" id="94844841"/>
<sequence length="262" mass="29980">MNQSLPPCHMPPISNPPLLQKRHNSRLLPPSRRKSTNRVRGHNVAVTPRVVVSNFPLSFKKEQIREICSQYGEIEGLEKVRKGKFIIIFKNAKTAHTAILSLNGLQIIEDVSENNTLNENNAIVQNEIIIDENDDKKCVHTLKAKYENSEVENRASLAIIAKRIPNEVDLETLKRQFAIFGDIANIYPYHENFNYYRCKITFKSYESSFNAINAMNCKVISPDTKPILVGYAPPEIPLNNRRKTLSRQFSMELMMPIIEQAC</sequence>
<evidence type="ECO:0000256" key="4">
    <source>
        <dbReference type="SAM" id="MobiDB-lite"/>
    </source>
</evidence>
<evidence type="ECO:0000313" key="7">
    <source>
        <dbReference type="Proteomes" id="UP000179807"/>
    </source>
</evidence>
<dbReference type="SUPFAM" id="SSF54928">
    <property type="entry name" value="RNA-binding domain, RBD"/>
    <property type="match status" value="2"/>
</dbReference>
<dbReference type="EMBL" id="MLAK01001058">
    <property type="protein sequence ID" value="OHS98407.1"/>
    <property type="molecule type" value="Genomic_DNA"/>
</dbReference>